<gene>
    <name evidence="1" type="ORF">CROQUDRAFT_23554</name>
</gene>
<evidence type="ECO:0000313" key="2">
    <source>
        <dbReference type="Proteomes" id="UP000886653"/>
    </source>
</evidence>
<feature type="non-terminal residue" evidence="1">
    <location>
        <position position="1"/>
    </location>
</feature>
<dbReference type="EMBL" id="MU167493">
    <property type="protein sequence ID" value="KAG0139974.1"/>
    <property type="molecule type" value="Genomic_DNA"/>
</dbReference>
<sequence>HNPTHNDHEMKNDDITQVQTAILKQLKKDFPTSKDWPTFDGAGEYNHEEFITWVDRIKNTMHMPDELIVAKLTIVFEKVARTWLLETMEDEGEKTWEEWKTAIRARFGTDIWRDKMEQAFNKNRYNPIYHTDVVKWATDQKQRIKAFAPESSKRKIIDRMLWKINGDIRNNVLSRLSDSDSWGTFLVILEDICKHTSLGKK</sequence>
<dbReference type="AlphaFoldDB" id="A0A9P6T621"/>
<dbReference type="Proteomes" id="UP000886653">
    <property type="component" value="Unassembled WGS sequence"/>
</dbReference>
<name>A0A9P6T621_9BASI</name>
<reference evidence="1" key="1">
    <citation type="submission" date="2013-11" db="EMBL/GenBank/DDBJ databases">
        <title>Genome sequence of the fusiform rust pathogen reveals effectors for host alternation and coevolution with pine.</title>
        <authorList>
            <consortium name="DOE Joint Genome Institute"/>
            <person name="Smith K."/>
            <person name="Pendleton A."/>
            <person name="Kubisiak T."/>
            <person name="Anderson C."/>
            <person name="Salamov A."/>
            <person name="Aerts A."/>
            <person name="Riley R."/>
            <person name="Clum A."/>
            <person name="Lindquist E."/>
            <person name="Ence D."/>
            <person name="Campbell M."/>
            <person name="Kronenberg Z."/>
            <person name="Feau N."/>
            <person name="Dhillon B."/>
            <person name="Hamelin R."/>
            <person name="Burleigh J."/>
            <person name="Smith J."/>
            <person name="Yandell M."/>
            <person name="Nelson C."/>
            <person name="Grigoriev I."/>
            <person name="Davis J."/>
        </authorList>
    </citation>
    <scope>NUCLEOTIDE SEQUENCE</scope>
    <source>
        <strain evidence="1">G11</strain>
    </source>
</reference>
<organism evidence="1 2">
    <name type="scientific">Cronartium quercuum f. sp. fusiforme G11</name>
    <dbReference type="NCBI Taxonomy" id="708437"/>
    <lineage>
        <taxon>Eukaryota</taxon>
        <taxon>Fungi</taxon>
        <taxon>Dikarya</taxon>
        <taxon>Basidiomycota</taxon>
        <taxon>Pucciniomycotina</taxon>
        <taxon>Pucciniomycetes</taxon>
        <taxon>Pucciniales</taxon>
        <taxon>Coleosporiaceae</taxon>
        <taxon>Cronartium</taxon>
    </lineage>
</organism>
<proteinExistence type="predicted"/>
<comment type="caution">
    <text evidence="1">The sequence shown here is derived from an EMBL/GenBank/DDBJ whole genome shotgun (WGS) entry which is preliminary data.</text>
</comment>
<evidence type="ECO:0008006" key="3">
    <source>
        <dbReference type="Google" id="ProtNLM"/>
    </source>
</evidence>
<protein>
    <recommendedName>
        <fullName evidence="3">Retrotransposon gag domain-containing protein</fullName>
    </recommendedName>
</protein>
<accession>A0A9P6T621</accession>
<dbReference type="OrthoDB" id="2507294at2759"/>
<feature type="non-terminal residue" evidence="1">
    <location>
        <position position="201"/>
    </location>
</feature>
<keyword evidence="2" id="KW-1185">Reference proteome</keyword>
<evidence type="ECO:0000313" key="1">
    <source>
        <dbReference type="EMBL" id="KAG0139974.1"/>
    </source>
</evidence>